<dbReference type="PANTHER" id="PTHR43105">
    <property type="entry name" value="RESPIRATORY NITRATE REDUCTASE"/>
    <property type="match status" value="1"/>
</dbReference>
<dbReference type="Gene3D" id="3.40.50.740">
    <property type="match status" value="1"/>
</dbReference>
<dbReference type="InterPro" id="IPR037951">
    <property type="entry name" value="MopB_CT_YdeP"/>
</dbReference>
<dbReference type="PANTHER" id="PTHR43105:SF4">
    <property type="entry name" value="PROTEIN YDEP"/>
    <property type="match status" value="1"/>
</dbReference>
<accession>A0A1H8MA58</accession>
<dbReference type="GO" id="GO:0016020">
    <property type="term" value="C:membrane"/>
    <property type="evidence" value="ECO:0007669"/>
    <property type="project" value="TreeGrafter"/>
</dbReference>
<proteinExistence type="predicted"/>
<dbReference type="InterPro" id="IPR050123">
    <property type="entry name" value="Prok_molybdopt-oxidoreductase"/>
</dbReference>
<dbReference type="Gene3D" id="3.40.228.10">
    <property type="entry name" value="Dimethylsulfoxide Reductase, domain 2"/>
    <property type="match status" value="1"/>
</dbReference>
<evidence type="ECO:0000313" key="2">
    <source>
        <dbReference type="Proteomes" id="UP000199372"/>
    </source>
</evidence>
<dbReference type="SUPFAM" id="SSF50692">
    <property type="entry name" value="ADC-like"/>
    <property type="match status" value="1"/>
</dbReference>
<protein>
    <submittedName>
        <fullName evidence="1">Oxidoreductase alpha (Molybdopterin) subunit</fullName>
    </submittedName>
</protein>
<name>A0A1H8MA58_9RHOB</name>
<gene>
    <name evidence="1" type="ORF">SAMN04488011_11432</name>
</gene>
<dbReference type="AlphaFoldDB" id="A0A1H8MA58"/>
<dbReference type="RefSeq" id="WP_330220659.1">
    <property type="nucleotide sequence ID" value="NZ_FOCM01000014.1"/>
</dbReference>
<keyword evidence="2" id="KW-1185">Reference proteome</keyword>
<dbReference type="SUPFAM" id="SSF53706">
    <property type="entry name" value="Formate dehydrogenase/DMSO reductase, domains 1-3"/>
    <property type="match status" value="1"/>
</dbReference>
<sequence>MIEEVAEIYLGAERCIAIYGMDLTQHVGGWLNLGMLVNLMLMRRHIGRPGTGISPVRGHSNVQGQRTVGVGEKSSHMPADKLRDLFGIDPPRAEGLNASDACDAILDGRVKGIVLLGGNLVRALPDRERMEAAWPGLDLTVSVATKLNRSHVTPGKTSYILPCLGRIDEDIQAGGKQSVTVEDSLSHIHASTGQAKPPGPELRSEVAIIAGLAEATLQPNPKLTRADWTSDYGLIRDAIACTFPDDFAGFNDRLFQPGGFYRGIPARERVWKTESGRAEFTPPDALTALGELPEGGVFTLVTLRAQGQFNTTIYSYSDQQRGLGGRRDIVLINPVEMERVGLAEGQAVTLVCAVEDGHDRRMPSLTVVPFDLPLGCIGGYFPELNALVPLSLHDKHSRTPAYKGTPVRIVP</sequence>
<dbReference type="EMBL" id="FOCM01000014">
    <property type="protein sequence ID" value="SEO14026.1"/>
    <property type="molecule type" value="Genomic_DNA"/>
</dbReference>
<organism evidence="1 2">
    <name type="scientific">Palleronia pelagia</name>
    <dbReference type="NCBI Taxonomy" id="387096"/>
    <lineage>
        <taxon>Bacteria</taxon>
        <taxon>Pseudomonadati</taxon>
        <taxon>Pseudomonadota</taxon>
        <taxon>Alphaproteobacteria</taxon>
        <taxon>Rhodobacterales</taxon>
        <taxon>Roseobacteraceae</taxon>
        <taxon>Palleronia</taxon>
    </lineage>
</organism>
<dbReference type="InterPro" id="IPR009010">
    <property type="entry name" value="Asp_de-COase-like_dom_sf"/>
</dbReference>
<evidence type="ECO:0000313" key="1">
    <source>
        <dbReference type="EMBL" id="SEO14026.1"/>
    </source>
</evidence>
<dbReference type="Proteomes" id="UP000199372">
    <property type="component" value="Unassembled WGS sequence"/>
</dbReference>
<reference evidence="2" key="1">
    <citation type="submission" date="2016-10" db="EMBL/GenBank/DDBJ databases">
        <authorList>
            <person name="Varghese N."/>
            <person name="Submissions S."/>
        </authorList>
    </citation>
    <scope>NUCLEOTIDE SEQUENCE [LARGE SCALE GENOMIC DNA]</scope>
    <source>
        <strain evidence="2">DSM 26893</strain>
    </source>
</reference>
<dbReference type="CDD" id="cd02787">
    <property type="entry name" value="MopB_CT_ydeP"/>
    <property type="match status" value="1"/>
</dbReference>